<organism evidence="1 2">
    <name type="scientific">Parvularcula mediterranea</name>
    <dbReference type="NCBI Taxonomy" id="2732508"/>
    <lineage>
        <taxon>Bacteria</taxon>
        <taxon>Pseudomonadati</taxon>
        <taxon>Pseudomonadota</taxon>
        <taxon>Alphaproteobacteria</taxon>
        <taxon>Parvularculales</taxon>
        <taxon>Parvularculaceae</taxon>
        <taxon>Parvularcula</taxon>
    </lineage>
</organism>
<protein>
    <submittedName>
        <fullName evidence="1">Uncharacterized protein</fullName>
    </submittedName>
</protein>
<dbReference type="RefSeq" id="WP_173199620.1">
    <property type="nucleotide sequence ID" value="NZ_JABFCX010000003.1"/>
</dbReference>
<evidence type="ECO:0000313" key="1">
    <source>
        <dbReference type="EMBL" id="NNU16809.1"/>
    </source>
</evidence>
<accession>A0A7Y3W5N4</accession>
<comment type="caution">
    <text evidence="1">The sequence shown here is derived from an EMBL/GenBank/DDBJ whole genome shotgun (WGS) entry which is preliminary data.</text>
</comment>
<sequence length="172" mass="18925">MGITIDPDNKGLTMKVAGSKTLARMVHLDWPTNTSFWVLSLKGRSYGFLTGRGYRLEAGETNPDVDAKTGLIRQRLLSLGDEIRHPETVKVLAPKQALKSAKERDAVLAVILAMLEARSTTRAGVGGVVVAPALRKRFGIAAELVEAQPTQRLMMPKRSVFPKLARLPLRRR</sequence>
<dbReference type="Proteomes" id="UP000536835">
    <property type="component" value="Unassembled WGS sequence"/>
</dbReference>
<keyword evidence="2" id="KW-1185">Reference proteome</keyword>
<reference evidence="1 2" key="1">
    <citation type="submission" date="2020-05" db="EMBL/GenBank/DDBJ databases">
        <title>Parvularcula mediterraneae sp. nov., isolated from polypropylene straw from shallow seawater of the seashore of Laganas in Zakynthos island, Greece.</title>
        <authorList>
            <person name="Szabo I."/>
            <person name="Al-Omari J."/>
            <person name="Rado J."/>
            <person name="Szerdahelyi G.S."/>
        </authorList>
    </citation>
    <scope>NUCLEOTIDE SEQUENCE [LARGE SCALE GENOMIC DNA]</scope>
    <source>
        <strain evidence="1 2">ZS-1/3</strain>
    </source>
</reference>
<dbReference type="AlphaFoldDB" id="A0A7Y3W5N4"/>
<evidence type="ECO:0000313" key="2">
    <source>
        <dbReference type="Proteomes" id="UP000536835"/>
    </source>
</evidence>
<dbReference type="EMBL" id="JABFCX010000003">
    <property type="protein sequence ID" value="NNU16809.1"/>
    <property type="molecule type" value="Genomic_DNA"/>
</dbReference>
<name>A0A7Y3W5N4_9PROT</name>
<gene>
    <name evidence="1" type="ORF">HK107_10815</name>
</gene>
<proteinExistence type="predicted"/>